<dbReference type="SMART" id="SM00287">
    <property type="entry name" value="SH3b"/>
    <property type="match status" value="4"/>
</dbReference>
<evidence type="ECO:0000313" key="5">
    <source>
        <dbReference type="Proteomes" id="UP000188235"/>
    </source>
</evidence>
<name>A0A1Q2CVH0_9ACTN</name>
<evidence type="ECO:0000256" key="2">
    <source>
        <dbReference type="SAM" id="SignalP"/>
    </source>
</evidence>
<dbReference type="AlphaFoldDB" id="A0A1Q2CVH0"/>
<feature type="signal peptide" evidence="2">
    <location>
        <begin position="1"/>
        <end position="28"/>
    </location>
</feature>
<dbReference type="STRING" id="399497.BW733_03910"/>
<dbReference type="PANTHER" id="PTHR34408:SF1">
    <property type="entry name" value="GLYCOSYL HYDROLASE FAMILY 19 DOMAIN-CONTAINING PROTEIN HI_1415"/>
    <property type="match status" value="1"/>
</dbReference>
<dbReference type="PANTHER" id="PTHR34408">
    <property type="entry name" value="FAMILY PROTEIN, PUTATIVE-RELATED"/>
    <property type="match status" value="1"/>
</dbReference>
<dbReference type="InterPro" id="IPR052354">
    <property type="entry name" value="Cell_Wall_Dynamics_Protein"/>
</dbReference>
<accession>A0A1Q2CVH0</accession>
<protein>
    <recommendedName>
        <fullName evidence="3">SH3b domain-containing protein</fullName>
    </recommendedName>
</protein>
<keyword evidence="5" id="KW-1185">Reference proteome</keyword>
<dbReference type="PROSITE" id="PS51781">
    <property type="entry name" value="SH3B"/>
    <property type="match status" value="2"/>
</dbReference>
<sequence>MKKALRGLRGVAAAAGVAVLVQGLGTLALGPAADAGDGDVTATTRVHVRTGPATSAKSLTVINKGTTLPSSGSSNGWTKVTYNGKTAWIASAYLKGSKSSAPSSETSNGTTVGQGGTTYTTANLNLRTGPSLRDKVFVVIKKGASLSLTGKVSGGYTQISYKGKALWASTSYLSSAKGSTSSSLPKVTSKARGTTALMIRTSSSSKFTNLGDAPKGTIFDLTGVKENGMAQVIYKGAVRWVNAKYLTAVSDSTTPSTPDTPKTSTRYATTVLNIWAAATGQSYSGEIPRGGELQVTGTVKNGRAEIVINGAKKWVTAKYVSTSKPASSGSGASTGGGTSLNRGYSSGLDQTNANVQSIVRDVWNRYPQIKTMYGWRRDVTPDHPAGRAVDVMIPSYKTNSALGWEIAKYYQAHASQYNINYIIFDQKIWSTARTKEGWRSMANRGGDTANHKDHVHINTHG</sequence>
<dbReference type="RefSeq" id="WP_161490120.1">
    <property type="nucleotide sequence ID" value="NZ_CP019607.1"/>
</dbReference>
<proteinExistence type="predicted"/>
<keyword evidence="2" id="KW-0732">Signal</keyword>
<dbReference type="Gene3D" id="2.30.30.40">
    <property type="entry name" value="SH3 Domains"/>
    <property type="match status" value="3"/>
</dbReference>
<evidence type="ECO:0000313" key="4">
    <source>
        <dbReference type="EMBL" id="AQP50105.1"/>
    </source>
</evidence>
<dbReference type="Pfam" id="PF26571">
    <property type="entry name" value="VldE"/>
    <property type="match status" value="1"/>
</dbReference>
<feature type="chain" id="PRO_5038837947" description="SH3b domain-containing protein" evidence="2">
    <location>
        <begin position="29"/>
        <end position="461"/>
    </location>
</feature>
<dbReference type="InterPro" id="IPR058593">
    <property type="entry name" value="ARB_07466-like_C"/>
</dbReference>
<gene>
    <name evidence="4" type="ORF">BW733_03910</name>
</gene>
<dbReference type="Proteomes" id="UP000188235">
    <property type="component" value="Chromosome"/>
</dbReference>
<dbReference type="InterPro" id="IPR003646">
    <property type="entry name" value="SH3-like_bac-type"/>
</dbReference>
<feature type="domain" description="SH3b" evidence="3">
    <location>
        <begin position="114"/>
        <end position="177"/>
    </location>
</feature>
<feature type="region of interest" description="Disordered" evidence="1">
    <location>
        <begin position="322"/>
        <end position="345"/>
    </location>
</feature>
<reference evidence="4 5" key="1">
    <citation type="journal article" date="2008" name="Int. J. Syst. Evol. Microbiol.">
        <title>Tessaracoccus flavescens sp. nov., isolated from marine sediment.</title>
        <authorList>
            <person name="Lee D.W."/>
            <person name="Lee S.D."/>
        </authorList>
    </citation>
    <scope>NUCLEOTIDE SEQUENCE [LARGE SCALE GENOMIC DNA]</scope>
    <source>
        <strain evidence="4 5">SST-39T</strain>
    </source>
</reference>
<evidence type="ECO:0000256" key="1">
    <source>
        <dbReference type="SAM" id="MobiDB-lite"/>
    </source>
</evidence>
<dbReference type="KEGG" id="tfa:BW733_03910"/>
<organism evidence="4 5">
    <name type="scientific">Tessaracoccus flavescens</name>
    <dbReference type="NCBI Taxonomy" id="399497"/>
    <lineage>
        <taxon>Bacteria</taxon>
        <taxon>Bacillati</taxon>
        <taxon>Actinomycetota</taxon>
        <taxon>Actinomycetes</taxon>
        <taxon>Propionibacteriales</taxon>
        <taxon>Propionibacteriaceae</taxon>
        <taxon>Tessaracoccus</taxon>
    </lineage>
</organism>
<dbReference type="EMBL" id="CP019607">
    <property type="protein sequence ID" value="AQP50105.1"/>
    <property type="molecule type" value="Genomic_DNA"/>
</dbReference>
<dbReference type="Pfam" id="PF08239">
    <property type="entry name" value="SH3_3"/>
    <property type="match status" value="2"/>
</dbReference>
<feature type="domain" description="SH3b" evidence="3">
    <location>
        <begin position="35"/>
        <end position="98"/>
    </location>
</feature>
<evidence type="ECO:0000259" key="3">
    <source>
        <dbReference type="PROSITE" id="PS51781"/>
    </source>
</evidence>